<evidence type="ECO:0000313" key="1">
    <source>
        <dbReference type="EMBL" id="MFC7178423.1"/>
    </source>
</evidence>
<dbReference type="RefSeq" id="WP_345707398.1">
    <property type="nucleotide sequence ID" value="NZ_BAABKV010000001.1"/>
</dbReference>
<dbReference type="EMBL" id="JBHTAJ010000003">
    <property type="protein sequence ID" value="MFC7178423.1"/>
    <property type="molecule type" value="Genomic_DNA"/>
</dbReference>
<accession>A0ABW2FQ74</accession>
<name>A0ABW2FQ74_9ACTN</name>
<proteinExistence type="predicted"/>
<protein>
    <submittedName>
        <fullName evidence="1">Uncharacterized protein</fullName>
    </submittedName>
</protein>
<evidence type="ECO:0000313" key="2">
    <source>
        <dbReference type="Proteomes" id="UP001596435"/>
    </source>
</evidence>
<sequence>MSSTADLPSAITQYVAANQAVQDLFRAHPDGDLHAAQIEPLLAVERQARTRYAAALQAAGRTVPVGLLDY</sequence>
<comment type="caution">
    <text evidence="1">The sequence shown here is derived from an EMBL/GenBank/DDBJ whole genome shotgun (WGS) entry which is preliminary data.</text>
</comment>
<organism evidence="1 2">
    <name type="scientific">Kitasatospora paranensis</name>
    <dbReference type="NCBI Taxonomy" id="258053"/>
    <lineage>
        <taxon>Bacteria</taxon>
        <taxon>Bacillati</taxon>
        <taxon>Actinomycetota</taxon>
        <taxon>Actinomycetes</taxon>
        <taxon>Kitasatosporales</taxon>
        <taxon>Streptomycetaceae</taxon>
        <taxon>Kitasatospora</taxon>
    </lineage>
</organism>
<keyword evidence="2" id="KW-1185">Reference proteome</keyword>
<dbReference type="Proteomes" id="UP001596435">
    <property type="component" value="Unassembled WGS sequence"/>
</dbReference>
<gene>
    <name evidence="1" type="ORF">ACFQMG_02460</name>
</gene>
<reference evidence="2" key="1">
    <citation type="journal article" date="2019" name="Int. J. Syst. Evol. Microbiol.">
        <title>The Global Catalogue of Microorganisms (GCM) 10K type strain sequencing project: providing services to taxonomists for standard genome sequencing and annotation.</title>
        <authorList>
            <consortium name="The Broad Institute Genomics Platform"/>
            <consortium name="The Broad Institute Genome Sequencing Center for Infectious Disease"/>
            <person name="Wu L."/>
            <person name="Ma J."/>
        </authorList>
    </citation>
    <scope>NUCLEOTIDE SEQUENCE [LARGE SCALE GENOMIC DNA]</scope>
    <source>
        <strain evidence="2">CGMCC 1.12859</strain>
    </source>
</reference>